<feature type="domain" description="Rhodanese" evidence="2">
    <location>
        <begin position="40"/>
        <end position="124"/>
    </location>
</feature>
<organism evidence="3 4">
    <name type="scientific">Gottfriedia solisilvae</name>
    <dbReference type="NCBI Taxonomy" id="1516104"/>
    <lineage>
        <taxon>Bacteria</taxon>
        <taxon>Bacillati</taxon>
        <taxon>Bacillota</taxon>
        <taxon>Bacilli</taxon>
        <taxon>Bacillales</taxon>
        <taxon>Bacillaceae</taxon>
        <taxon>Gottfriedia</taxon>
    </lineage>
</organism>
<gene>
    <name evidence="3" type="ORF">GCM10007380_07050</name>
</gene>
<dbReference type="PROSITE" id="PS50206">
    <property type="entry name" value="RHODANESE_3"/>
    <property type="match status" value="1"/>
</dbReference>
<dbReference type="Proteomes" id="UP000626244">
    <property type="component" value="Unassembled WGS sequence"/>
</dbReference>
<keyword evidence="4" id="KW-1185">Reference proteome</keyword>
<dbReference type="InterPro" id="IPR001763">
    <property type="entry name" value="Rhodanese-like_dom"/>
</dbReference>
<reference evidence="4" key="1">
    <citation type="journal article" date="2019" name="Int. J. Syst. Evol. Microbiol.">
        <title>The Global Catalogue of Microorganisms (GCM) 10K type strain sequencing project: providing services to taxonomists for standard genome sequencing and annotation.</title>
        <authorList>
            <consortium name="The Broad Institute Genomics Platform"/>
            <consortium name="The Broad Institute Genome Sequencing Center for Infectious Disease"/>
            <person name="Wu L."/>
            <person name="Ma J."/>
        </authorList>
    </citation>
    <scope>NUCLEOTIDE SEQUENCE [LARGE SCALE GENOMIC DNA]</scope>
    <source>
        <strain evidence="4">CGMCC 1.14993</strain>
    </source>
</reference>
<dbReference type="OrthoDB" id="9808735at2"/>
<dbReference type="CDD" id="cd00158">
    <property type="entry name" value="RHOD"/>
    <property type="match status" value="1"/>
</dbReference>
<dbReference type="SMART" id="SM00450">
    <property type="entry name" value="RHOD"/>
    <property type="match status" value="1"/>
</dbReference>
<dbReference type="Gene3D" id="3.40.250.10">
    <property type="entry name" value="Rhodanese-like domain"/>
    <property type="match status" value="1"/>
</dbReference>
<dbReference type="Pfam" id="PF00581">
    <property type="entry name" value="Rhodanese"/>
    <property type="match status" value="1"/>
</dbReference>
<dbReference type="InterPro" id="IPR036873">
    <property type="entry name" value="Rhodanese-like_dom_sf"/>
</dbReference>
<keyword evidence="1" id="KW-0472">Membrane</keyword>
<comment type="caution">
    <text evidence="3">The sequence shown here is derived from an EMBL/GenBank/DDBJ whole genome shotgun (WGS) entry which is preliminary data.</text>
</comment>
<dbReference type="EMBL" id="BMHB01000001">
    <property type="protein sequence ID" value="GGI11282.1"/>
    <property type="molecule type" value="Genomic_DNA"/>
</dbReference>
<evidence type="ECO:0000259" key="2">
    <source>
        <dbReference type="PROSITE" id="PS50206"/>
    </source>
</evidence>
<dbReference type="PANTHER" id="PTHR43031:SF18">
    <property type="entry name" value="RHODANESE-RELATED SULFURTRANSFERASES"/>
    <property type="match status" value="1"/>
</dbReference>
<dbReference type="SUPFAM" id="SSF52821">
    <property type="entry name" value="Rhodanese/Cell cycle control phosphatase"/>
    <property type="match status" value="1"/>
</dbReference>
<evidence type="ECO:0000313" key="4">
    <source>
        <dbReference type="Proteomes" id="UP000626244"/>
    </source>
</evidence>
<evidence type="ECO:0000256" key="1">
    <source>
        <dbReference type="SAM" id="Phobius"/>
    </source>
</evidence>
<dbReference type="InterPro" id="IPR050229">
    <property type="entry name" value="GlpE_sulfurtransferase"/>
</dbReference>
<evidence type="ECO:0000313" key="3">
    <source>
        <dbReference type="EMBL" id="GGI11282.1"/>
    </source>
</evidence>
<dbReference type="AlphaFoldDB" id="A0A8J3AJ89"/>
<accession>A0A8J3AJ89</accession>
<protein>
    <submittedName>
        <fullName evidence="3">Rhodanese-like domain-containing protein</fullName>
    </submittedName>
</protein>
<keyword evidence="1" id="KW-0812">Transmembrane</keyword>
<dbReference type="PANTHER" id="PTHR43031">
    <property type="entry name" value="FAD-DEPENDENT OXIDOREDUCTASE"/>
    <property type="match status" value="1"/>
</dbReference>
<proteinExistence type="predicted"/>
<feature type="transmembrane region" description="Helical" evidence="1">
    <location>
        <begin position="6"/>
        <end position="24"/>
    </location>
</feature>
<name>A0A8J3AJ89_9BACI</name>
<dbReference type="RefSeq" id="WP_087998961.1">
    <property type="nucleotide sequence ID" value="NZ_BMHB01000001.1"/>
</dbReference>
<sequence>MTNWLLLIWVVLGIIVYTTIMYFYQKRLIKTLNEEEFRSGIRKAQLIDLRDQEDFKNGHILGARNIPFAQLKMRSKEIRKDQPVYLYDQMGVRPGQAARILRKQGVTNLFQLKGGFKVWSGKVKKGL</sequence>
<keyword evidence="1" id="KW-1133">Transmembrane helix</keyword>